<dbReference type="Gramene" id="GBG68609">
    <property type="protein sequence ID" value="GBG68609"/>
    <property type="gene ID" value="CBR_g3150"/>
</dbReference>
<dbReference type="PANTHER" id="PTHR48439">
    <property type="entry name" value="HEMIMETHYLATED DNA-BINDING DOMAIN-CONTAINING PROTEIN"/>
    <property type="match status" value="1"/>
</dbReference>
<keyword evidence="4" id="KW-1185">Reference proteome</keyword>
<sequence length="296" mass="32882">MACSNAVGGGSVSVGLRSVSLDNCLKAGKTMEMGTTAAMATPSCALSIRASPNAAMTSTATSPSRERGGCELLLQGNWSGKGEGSWGLMRSSSSRQHRFHDRKQTDQKKGLWRMEMASDPLNNCRDSFGNECAVEKRARKLRDYINTMELRKRVLEISAKPRTAYRVGDVIIHRRYGYRGVIYGHDPECSAPEDWQEAMRIDMLNEGRNQSLRRTLCSNGMHLPSFILGLISSSSAFKTGSICQGQSFAKSILTTGEREEEVEERTRERNRVKKRVRIHKTGTEVVGHHLQETDPP</sequence>
<evidence type="ECO:0000313" key="3">
    <source>
        <dbReference type="EMBL" id="GBG68609.1"/>
    </source>
</evidence>
<dbReference type="Proteomes" id="UP000265515">
    <property type="component" value="Unassembled WGS sequence"/>
</dbReference>
<reference evidence="3 4" key="1">
    <citation type="journal article" date="2018" name="Cell">
        <title>The Chara Genome: Secondary Complexity and Implications for Plant Terrestrialization.</title>
        <authorList>
            <person name="Nishiyama T."/>
            <person name="Sakayama H."/>
            <person name="Vries J.D."/>
            <person name="Buschmann H."/>
            <person name="Saint-Marcoux D."/>
            <person name="Ullrich K.K."/>
            <person name="Haas F.B."/>
            <person name="Vanderstraeten L."/>
            <person name="Becker D."/>
            <person name="Lang D."/>
            <person name="Vosolsobe S."/>
            <person name="Rombauts S."/>
            <person name="Wilhelmsson P.K.I."/>
            <person name="Janitza P."/>
            <person name="Kern R."/>
            <person name="Heyl A."/>
            <person name="Rumpler F."/>
            <person name="Villalobos L.I.A.C."/>
            <person name="Clay J.M."/>
            <person name="Skokan R."/>
            <person name="Toyoda A."/>
            <person name="Suzuki Y."/>
            <person name="Kagoshima H."/>
            <person name="Schijlen E."/>
            <person name="Tajeshwar N."/>
            <person name="Catarino B."/>
            <person name="Hetherington A.J."/>
            <person name="Saltykova A."/>
            <person name="Bonnot C."/>
            <person name="Breuninger H."/>
            <person name="Symeonidi A."/>
            <person name="Radhakrishnan G.V."/>
            <person name="Van Nieuwerburgh F."/>
            <person name="Deforce D."/>
            <person name="Chang C."/>
            <person name="Karol K.G."/>
            <person name="Hedrich R."/>
            <person name="Ulvskov P."/>
            <person name="Glockner G."/>
            <person name="Delwiche C.F."/>
            <person name="Petrasek J."/>
            <person name="Van de Peer Y."/>
            <person name="Friml J."/>
            <person name="Beilby M."/>
            <person name="Dolan L."/>
            <person name="Kohara Y."/>
            <person name="Sugano S."/>
            <person name="Fujiyama A."/>
            <person name="Delaux P.-M."/>
            <person name="Quint M."/>
            <person name="TheiBen G."/>
            <person name="Hagemann M."/>
            <person name="Harholt J."/>
            <person name="Dunand C."/>
            <person name="Zachgo S."/>
            <person name="Langdale J."/>
            <person name="Maumus F."/>
            <person name="Straeten D.V.D."/>
            <person name="Gould S.B."/>
            <person name="Rensing S.A."/>
        </authorList>
    </citation>
    <scope>NUCLEOTIDE SEQUENCE [LARGE SCALE GENOMIC DNA]</scope>
    <source>
        <strain evidence="3 4">S276</strain>
    </source>
</reference>
<organism evidence="3 4">
    <name type="scientific">Chara braunii</name>
    <name type="common">Braun's stonewort</name>
    <dbReference type="NCBI Taxonomy" id="69332"/>
    <lineage>
        <taxon>Eukaryota</taxon>
        <taxon>Viridiplantae</taxon>
        <taxon>Streptophyta</taxon>
        <taxon>Charophyceae</taxon>
        <taxon>Charales</taxon>
        <taxon>Characeae</taxon>
        <taxon>Chara</taxon>
    </lineage>
</organism>
<accession>A0A388KEY3</accession>
<proteinExistence type="predicted"/>
<evidence type="ECO:0000313" key="4">
    <source>
        <dbReference type="Proteomes" id="UP000265515"/>
    </source>
</evidence>
<dbReference type="Pfam" id="PF08755">
    <property type="entry name" value="YccV-like"/>
    <property type="match status" value="1"/>
</dbReference>
<name>A0A388KEY3_CHABU</name>
<evidence type="ECO:0000259" key="2">
    <source>
        <dbReference type="SMART" id="SM00992"/>
    </source>
</evidence>
<dbReference type="InterPro" id="IPR036623">
    <property type="entry name" value="Hemimethylated_DNA-bd_sf"/>
</dbReference>
<dbReference type="GO" id="GO:0003677">
    <property type="term" value="F:DNA binding"/>
    <property type="evidence" value="ECO:0007669"/>
    <property type="project" value="InterPro"/>
</dbReference>
<comment type="caution">
    <text evidence="3">The sequence shown here is derived from an EMBL/GenBank/DDBJ whole genome shotgun (WGS) entry which is preliminary data.</text>
</comment>
<dbReference type="SMART" id="SM00992">
    <property type="entry name" value="YccV-like"/>
    <property type="match status" value="1"/>
</dbReference>
<dbReference type="NCBIfam" id="TIGR02097">
    <property type="entry name" value="yccV"/>
    <property type="match status" value="1"/>
</dbReference>
<dbReference type="Gene3D" id="2.30.30.390">
    <property type="entry name" value="Hemimethylated DNA-binding domain"/>
    <property type="match status" value="1"/>
</dbReference>
<feature type="domain" description="Hemimethylated DNA-binding" evidence="2">
    <location>
        <begin position="162"/>
        <end position="251"/>
    </location>
</feature>
<dbReference type="OrthoDB" id="28868at2759"/>
<protein>
    <recommendedName>
        <fullName evidence="2">Hemimethylated DNA-binding domain-containing protein</fullName>
    </recommendedName>
</protein>
<dbReference type="PANTHER" id="PTHR48439:SF1">
    <property type="entry name" value="HEMIMETHYLATED DNA-BINDING DOMAIN-CONTAINING PROTEIN"/>
    <property type="match status" value="1"/>
</dbReference>
<dbReference type="SUPFAM" id="SSF141255">
    <property type="entry name" value="YccV-like"/>
    <property type="match status" value="1"/>
</dbReference>
<dbReference type="InterPro" id="IPR011722">
    <property type="entry name" value="Hemimethylated_DNA-bd_dom"/>
</dbReference>
<evidence type="ECO:0000256" key="1">
    <source>
        <dbReference type="SAM" id="MobiDB-lite"/>
    </source>
</evidence>
<feature type="region of interest" description="Disordered" evidence="1">
    <location>
        <begin position="85"/>
        <end position="109"/>
    </location>
</feature>
<dbReference type="AlphaFoldDB" id="A0A388KEY3"/>
<dbReference type="EMBL" id="BFEA01000103">
    <property type="protein sequence ID" value="GBG68609.1"/>
    <property type="molecule type" value="Genomic_DNA"/>
</dbReference>
<dbReference type="InterPro" id="IPR053189">
    <property type="entry name" value="Clp_protease_adapter_ClpF"/>
</dbReference>
<gene>
    <name evidence="3" type="ORF">CBR_g3150</name>
</gene>